<gene>
    <name evidence="1" type="ORF">SDC9_118073</name>
</gene>
<organism evidence="1">
    <name type="scientific">bioreactor metagenome</name>
    <dbReference type="NCBI Taxonomy" id="1076179"/>
    <lineage>
        <taxon>unclassified sequences</taxon>
        <taxon>metagenomes</taxon>
        <taxon>ecological metagenomes</taxon>
    </lineage>
</organism>
<evidence type="ECO:0008006" key="2">
    <source>
        <dbReference type="Google" id="ProtNLM"/>
    </source>
</evidence>
<protein>
    <recommendedName>
        <fullName evidence="2">Outer membrane protein beta-barrel domain-containing protein</fullName>
    </recommendedName>
</protein>
<proteinExistence type="predicted"/>
<dbReference type="EMBL" id="VSSQ01023906">
    <property type="protein sequence ID" value="MPM71110.1"/>
    <property type="molecule type" value="Genomic_DNA"/>
</dbReference>
<name>A0A645C012_9ZZZZ</name>
<dbReference type="AlphaFoldDB" id="A0A645C012"/>
<sequence length="101" mass="11806">MTPNSKALAKYYEKMTWYGGLHYDKTYLSLKGEELTKVGISFGCTFPLKSIYPKLQRSVLTTSIEFGKMGTTNQNLIEENYIRFVLGISLKERWFEKKKYN</sequence>
<reference evidence="1" key="1">
    <citation type="submission" date="2019-08" db="EMBL/GenBank/DDBJ databases">
        <authorList>
            <person name="Kucharzyk K."/>
            <person name="Murdoch R.W."/>
            <person name="Higgins S."/>
            <person name="Loffler F."/>
        </authorList>
    </citation>
    <scope>NUCLEOTIDE SEQUENCE</scope>
</reference>
<comment type="caution">
    <text evidence="1">The sequence shown here is derived from an EMBL/GenBank/DDBJ whole genome shotgun (WGS) entry which is preliminary data.</text>
</comment>
<evidence type="ECO:0000313" key="1">
    <source>
        <dbReference type="EMBL" id="MPM71110.1"/>
    </source>
</evidence>
<accession>A0A645C012</accession>